<feature type="chain" id="PRO_5004496348" evidence="1">
    <location>
        <begin position="23"/>
        <end position="326"/>
    </location>
</feature>
<reference evidence="3 4" key="1">
    <citation type="journal article" date="2013" name="Genome Announc.">
        <title>Draft Genome Sequence of Indibacter alkaliphilus Strain LW1T, Isolated from Lonar Lake, a Haloalkaline Lake in the Buldana District of Maharashtra, India.</title>
        <authorList>
            <person name="Singh A."/>
            <person name="Kumar Jangir P."/>
            <person name="Sharma R."/>
            <person name="Singh A."/>
            <person name="Kumar Pinnaka A."/>
            <person name="Shivaji S."/>
        </authorList>
    </citation>
    <scope>NUCLEOTIDE SEQUENCE [LARGE SCALE GENOMIC DNA]</scope>
    <source>
        <strain evidence="4">CCUG 57479 / KCTC 22604 / LW1</strain>
    </source>
</reference>
<dbReference type="InterPro" id="IPR001910">
    <property type="entry name" value="Inosine/uridine_hydrolase_dom"/>
</dbReference>
<evidence type="ECO:0000256" key="1">
    <source>
        <dbReference type="SAM" id="SignalP"/>
    </source>
</evidence>
<dbReference type="Pfam" id="PF01156">
    <property type="entry name" value="IU_nuc_hydro"/>
    <property type="match status" value="1"/>
</dbReference>
<proteinExistence type="predicted"/>
<keyword evidence="3" id="KW-0326">Glycosidase</keyword>
<dbReference type="PANTHER" id="PTHR43264:SF1">
    <property type="entry name" value="INOSINE_URIDINE-PREFERRING NUCLEOSIDE HYDROLASE DOMAIN-CONTAINING PROTEIN"/>
    <property type="match status" value="1"/>
</dbReference>
<accession>S2DHG7</accession>
<organism evidence="3 4">
    <name type="scientific">Indibacter alkaliphilus (strain CCUG 57479 / KCTC 22604 / LW1)</name>
    <dbReference type="NCBI Taxonomy" id="1189612"/>
    <lineage>
        <taxon>Bacteria</taxon>
        <taxon>Pseudomonadati</taxon>
        <taxon>Bacteroidota</taxon>
        <taxon>Cytophagia</taxon>
        <taxon>Cytophagales</taxon>
        <taxon>Cyclobacteriaceae</taxon>
    </lineage>
</organism>
<dbReference type="OrthoDB" id="128573at2"/>
<dbReference type="eggNOG" id="COG1957">
    <property type="taxonomic scope" value="Bacteria"/>
</dbReference>
<feature type="signal peptide" evidence="1">
    <location>
        <begin position="1"/>
        <end position="22"/>
    </location>
</feature>
<dbReference type="STRING" id="1189612.A33Q_4574"/>
<gene>
    <name evidence="3" type="ORF">A33Q_4574</name>
</gene>
<dbReference type="InterPro" id="IPR036452">
    <property type="entry name" value="Ribo_hydro-like"/>
</dbReference>
<comment type="caution">
    <text evidence="3">The sequence shown here is derived from an EMBL/GenBank/DDBJ whole genome shotgun (WGS) entry which is preliminary data.</text>
</comment>
<feature type="domain" description="Inosine/uridine-preferring nucleoside hydrolase" evidence="2">
    <location>
        <begin position="27"/>
        <end position="220"/>
    </location>
</feature>
<dbReference type="RefSeq" id="WP_009035355.1">
    <property type="nucleotide sequence ID" value="NZ_ALWO02000054.1"/>
</dbReference>
<dbReference type="Gene3D" id="3.90.245.10">
    <property type="entry name" value="Ribonucleoside hydrolase-like"/>
    <property type="match status" value="1"/>
</dbReference>
<protein>
    <submittedName>
        <fullName evidence="3">Inosine-uridine preferring nucleoside hydrolase</fullName>
        <ecNumber evidence="3">3.2.2.1</ecNumber>
    </submittedName>
</protein>
<dbReference type="SUPFAM" id="SSF53590">
    <property type="entry name" value="Nucleoside hydrolase"/>
    <property type="match status" value="1"/>
</dbReference>
<dbReference type="EC" id="3.2.2.1" evidence="3"/>
<dbReference type="Proteomes" id="UP000006073">
    <property type="component" value="Unassembled WGS sequence"/>
</dbReference>
<evidence type="ECO:0000313" key="3">
    <source>
        <dbReference type="EMBL" id="EOZ91506.1"/>
    </source>
</evidence>
<evidence type="ECO:0000313" key="4">
    <source>
        <dbReference type="Proteomes" id="UP000006073"/>
    </source>
</evidence>
<name>S2DHG7_INDAL</name>
<keyword evidence="4" id="KW-1185">Reference proteome</keyword>
<keyword evidence="1" id="KW-0732">Signal</keyword>
<evidence type="ECO:0000259" key="2">
    <source>
        <dbReference type="Pfam" id="PF01156"/>
    </source>
</evidence>
<dbReference type="GO" id="GO:0008477">
    <property type="term" value="F:purine nucleosidase activity"/>
    <property type="evidence" value="ECO:0007669"/>
    <property type="project" value="UniProtKB-EC"/>
</dbReference>
<dbReference type="PANTHER" id="PTHR43264">
    <property type="match status" value="1"/>
</dbReference>
<dbReference type="AlphaFoldDB" id="S2DHG7"/>
<keyword evidence="3" id="KW-0378">Hydrolase</keyword>
<sequence length="326" mass="36506">MKHVRYKLLIGCFFLFSSSSFSQTVKLIFDTDMGPDYDDVGALTMVHAFQDQGKVELLSTMASTNYDNVGHVLAIINSYFGKGKTPIGVSGTYGVDLRDWQFWSDSLISRYDHYLSDEPYQDAVRLYRELLSRADNGSVTIVTVGFLSNIAELLRSQGDDISPLSGKELMHSKVKTLVSMAGKFPEGMEFNIEMDAVSANYVNDNWMGKWVLSGFEIGDKIHTGLPLIHNNSIAQSPVKDVYSISIPMAEEDKGGRMSWDQTAVLVAALGAEPFYKLERGKLILKSDGYNYWKKGSGNHYILLENMAPEEVEDLINTLMMHTPYLK</sequence>
<dbReference type="EMBL" id="ALWO02000054">
    <property type="protein sequence ID" value="EOZ91506.1"/>
    <property type="molecule type" value="Genomic_DNA"/>
</dbReference>